<comment type="caution">
    <text evidence="7">The sequence shown here is derived from an EMBL/GenBank/DDBJ whole genome shotgun (WGS) entry which is preliminary data.</text>
</comment>
<dbReference type="InterPro" id="IPR033131">
    <property type="entry name" value="Pectinesterase_Asp_AS"/>
</dbReference>
<evidence type="ECO:0000256" key="1">
    <source>
        <dbReference type="ARBA" id="ARBA00008891"/>
    </source>
</evidence>
<dbReference type="InterPro" id="IPR011050">
    <property type="entry name" value="Pectin_lyase_fold/virulence"/>
</dbReference>
<dbReference type="RefSeq" id="WP_076108811.1">
    <property type="nucleotide sequence ID" value="NZ_MPTB01000001.1"/>
</dbReference>
<evidence type="ECO:0000313" key="8">
    <source>
        <dbReference type="Proteomes" id="UP000187412"/>
    </source>
</evidence>
<evidence type="ECO:0000256" key="3">
    <source>
        <dbReference type="ARBA" id="ARBA00023085"/>
    </source>
</evidence>
<feature type="domain" description="Pectinesterase catalytic" evidence="6">
    <location>
        <begin position="2"/>
        <end position="137"/>
    </location>
</feature>
<evidence type="ECO:0000256" key="4">
    <source>
        <dbReference type="PROSITE-ProRule" id="PRU10040"/>
    </source>
</evidence>
<name>A0ABX3HTT0_PAEBO</name>
<sequence>MLVGKEGFCDFHSIQEAVDALERLPSGKAETLYILAGIYDEAVRIYRSDLTIRGIGQVEITNNRYARQKDETGEEQGTFATPTLFLGGSRLVLENLTLSNTAGQGTEIGQALAVYAHCDETVFRNCILKGHQDTLFTGPLPPANKQGGAFGGIPLKERHNHYRQLYTHCYIEGTVDFIFGGATAYFEHCEIRSLRHYNDGPGYITAGSTPPGQPYGYLFKDCYLTAAPNVDEVYLGRPWRGYAKTEMVNCLMGGHIHPCGWDNWEEPANEETVRYREYGLAKNDPLRKQRVGWAILPDMGEEAPGKEQVFAGTDFWKV</sequence>
<proteinExistence type="inferred from homology"/>
<comment type="catalytic activity">
    <reaction evidence="5">
        <text>[(1-&gt;4)-alpha-D-galacturonosyl methyl ester](n) + n H2O = [(1-&gt;4)-alpha-D-galacturonosyl](n) + n methanol + n H(+)</text>
        <dbReference type="Rhea" id="RHEA:22380"/>
        <dbReference type="Rhea" id="RHEA-COMP:14570"/>
        <dbReference type="Rhea" id="RHEA-COMP:14573"/>
        <dbReference type="ChEBI" id="CHEBI:15377"/>
        <dbReference type="ChEBI" id="CHEBI:15378"/>
        <dbReference type="ChEBI" id="CHEBI:17790"/>
        <dbReference type="ChEBI" id="CHEBI:140522"/>
        <dbReference type="ChEBI" id="CHEBI:140523"/>
        <dbReference type="EC" id="3.1.1.11"/>
    </reaction>
</comment>
<dbReference type="EMBL" id="MPTB01000001">
    <property type="protein sequence ID" value="OMD53577.1"/>
    <property type="molecule type" value="Genomic_DNA"/>
</dbReference>
<evidence type="ECO:0000313" key="7">
    <source>
        <dbReference type="EMBL" id="OMD53577.1"/>
    </source>
</evidence>
<comment type="pathway">
    <text evidence="5">Glycan metabolism; pectin degradation; 2-dehydro-3-deoxy-D-gluconate from pectin: step 1/5.</text>
</comment>
<dbReference type="InterPro" id="IPR012334">
    <property type="entry name" value="Pectin_lyas_fold"/>
</dbReference>
<feature type="active site" evidence="4">
    <location>
        <position position="176"/>
    </location>
</feature>
<reference evidence="7 8" key="1">
    <citation type="submission" date="2016-10" db="EMBL/GenBank/DDBJ databases">
        <title>Paenibacillus species isolates.</title>
        <authorList>
            <person name="Beno S.M."/>
        </authorList>
    </citation>
    <scope>NUCLEOTIDE SEQUENCE [LARGE SCALE GENOMIC DNA]</scope>
    <source>
        <strain evidence="7 8">FSL H7-0744</strain>
    </source>
</reference>
<dbReference type="PANTHER" id="PTHR31321">
    <property type="entry name" value="ACYL-COA THIOESTER HYDROLASE YBHC-RELATED"/>
    <property type="match status" value="1"/>
</dbReference>
<accession>A0ABX3HTT0</accession>
<dbReference type="Gene3D" id="2.160.20.10">
    <property type="entry name" value="Single-stranded right-handed beta-helix, Pectin lyase-like"/>
    <property type="match status" value="1"/>
</dbReference>
<comment type="similarity">
    <text evidence="1">Belongs to the pectinesterase family.</text>
</comment>
<dbReference type="InterPro" id="IPR000070">
    <property type="entry name" value="Pectinesterase_cat"/>
</dbReference>
<feature type="domain" description="Pectinesterase catalytic" evidence="6">
    <location>
        <begin position="162"/>
        <end position="295"/>
    </location>
</feature>
<dbReference type="PANTHER" id="PTHR31321:SF57">
    <property type="entry name" value="PECTINESTERASE 53-RELATED"/>
    <property type="match status" value="1"/>
</dbReference>
<protein>
    <recommendedName>
        <fullName evidence="5">Pectinesterase</fullName>
        <ecNumber evidence="5">3.1.1.11</ecNumber>
    </recommendedName>
</protein>
<evidence type="ECO:0000259" key="6">
    <source>
        <dbReference type="Pfam" id="PF01095"/>
    </source>
</evidence>
<evidence type="ECO:0000256" key="2">
    <source>
        <dbReference type="ARBA" id="ARBA00022801"/>
    </source>
</evidence>
<dbReference type="EC" id="3.1.1.11" evidence="5"/>
<organism evidence="7 8">
    <name type="scientific">Paenibacillus borealis</name>
    <dbReference type="NCBI Taxonomy" id="160799"/>
    <lineage>
        <taxon>Bacteria</taxon>
        <taxon>Bacillati</taxon>
        <taxon>Bacillota</taxon>
        <taxon>Bacilli</taxon>
        <taxon>Bacillales</taxon>
        <taxon>Paenibacillaceae</taxon>
        <taxon>Paenibacillus</taxon>
    </lineage>
</organism>
<dbReference type="Proteomes" id="UP000187412">
    <property type="component" value="Unassembled WGS sequence"/>
</dbReference>
<dbReference type="Pfam" id="PF01095">
    <property type="entry name" value="Pectinesterase"/>
    <property type="match status" value="2"/>
</dbReference>
<keyword evidence="2 5" id="KW-0378">Hydrolase</keyword>
<keyword evidence="3 5" id="KW-0063">Aspartyl esterase</keyword>
<evidence type="ECO:0000256" key="5">
    <source>
        <dbReference type="RuleBase" id="RU000589"/>
    </source>
</evidence>
<keyword evidence="8" id="KW-1185">Reference proteome</keyword>
<dbReference type="SUPFAM" id="SSF51126">
    <property type="entry name" value="Pectin lyase-like"/>
    <property type="match status" value="1"/>
</dbReference>
<gene>
    <name evidence="7" type="ORF">BSK56_00045</name>
</gene>
<dbReference type="PROSITE" id="PS00503">
    <property type="entry name" value="PECTINESTERASE_2"/>
    <property type="match status" value="1"/>
</dbReference>